<protein>
    <submittedName>
        <fullName evidence="4">Uncharacterized protein</fullName>
    </submittedName>
</protein>
<dbReference type="InterPro" id="IPR027417">
    <property type="entry name" value="P-loop_NTPase"/>
</dbReference>
<dbReference type="PROSITE" id="PS51421">
    <property type="entry name" value="RAS"/>
    <property type="match status" value="1"/>
</dbReference>
<name>A0AAU9IA99_9CILI</name>
<reference evidence="4" key="1">
    <citation type="submission" date="2021-09" db="EMBL/GenBank/DDBJ databases">
        <authorList>
            <consortium name="AG Swart"/>
            <person name="Singh M."/>
            <person name="Singh A."/>
            <person name="Seah K."/>
            <person name="Emmerich C."/>
        </authorList>
    </citation>
    <scope>NUCLEOTIDE SEQUENCE</scope>
    <source>
        <strain evidence="4">ATCC30299</strain>
    </source>
</reference>
<evidence type="ECO:0000313" key="4">
    <source>
        <dbReference type="EMBL" id="CAG9310845.1"/>
    </source>
</evidence>
<dbReference type="AlphaFoldDB" id="A0AAU9IA99"/>
<evidence type="ECO:0000313" key="5">
    <source>
        <dbReference type="Proteomes" id="UP001162131"/>
    </source>
</evidence>
<organism evidence="4 5">
    <name type="scientific">Blepharisma stoltei</name>
    <dbReference type="NCBI Taxonomy" id="1481888"/>
    <lineage>
        <taxon>Eukaryota</taxon>
        <taxon>Sar</taxon>
        <taxon>Alveolata</taxon>
        <taxon>Ciliophora</taxon>
        <taxon>Postciliodesmatophora</taxon>
        <taxon>Heterotrichea</taxon>
        <taxon>Heterotrichida</taxon>
        <taxon>Blepharismidae</taxon>
        <taxon>Blepharisma</taxon>
    </lineage>
</organism>
<dbReference type="PROSITE" id="PS51420">
    <property type="entry name" value="RHO"/>
    <property type="match status" value="1"/>
</dbReference>
<keyword evidence="3" id="KW-0342">GTP-binding</keyword>
<comment type="similarity">
    <text evidence="1">Belongs to the small GTPase superfamily. Rab family.</text>
</comment>
<dbReference type="PRINTS" id="PR00449">
    <property type="entry name" value="RASTRNSFRMNG"/>
</dbReference>
<dbReference type="CDD" id="cd00154">
    <property type="entry name" value="Rab"/>
    <property type="match status" value="1"/>
</dbReference>
<dbReference type="SMART" id="SM00176">
    <property type="entry name" value="RAN"/>
    <property type="match status" value="1"/>
</dbReference>
<accession>A0AAU9IA99</accession>
<dbReference type="EMBL" id="CAJZBQ010000003">
    <property type="protein sequence ID" value="CAG9310845.1"/>
    <property type="molecule type" value="Genomic_DNA"/>
</dbReference>
<comment type="caution">
    <text evidence="4">The sequence shown here is derived from an EMBL/GenBank/DDBJ whole genome shotgun (WGS) entry which is preliminary data.</text>
</comment>
<dbReference type="InterPro" id="IPR005225">
    <property type="entry name" value="Small_GTP-bd"/>
</dbReference>
<dbReference type="GO" id="GO:0005525">
    <property type="term" value="F:GTP binding"/>
    <property type="evidence" value="ECO:0007669"/>
    <property type="project" value="UniProtKB-KW"/>
</dbReference>
<dbReference type="NCBIfam" id="TIGR00231">
    <property type="entry name" value="small_GTP"/>
    <property type="match status" value="1"/>
</dbReference>
<dbReference type="SMART" id="SM00175">
    <property type="entry name" value="RAB"/>
    <property type="match status" value="1"/>
</dbReference>
<proteinExistence type="inferred from homology"/>
<evidence type="ECO:0000256" key="1">
    <source>
        <dbReference type="ARBA" id="ARBA00006270"/>
    </source>
</evidence>
<dbReference type="Proteomes" id="UP001162131">
    <property type="component" value="Unassembled WGS sequence"/>
</dbReference>
<gene>
    <name evidence="4" type="ORF">BSTOLATCC_MIC2559</name>
</gene>
<dbReference type="Gene3D" id="3.40.50.300">
    <property type="entry name" value="P-loop containing nucleotide triphosphate hydrolases"/>
    <property type="match status" value="1"/>
</dbReference>
<dbReference type="FunFam" id="3.40.50.300:FF:001072">
    <property type="entry name" value="Rab family GTPase"/>
    <property type="match status" value="1"/>
</dbReference>
<evidence type="ECO:0000256" key="3">
    <source>
        <dbReference type="ARBA" id="ARBA00023134"/>
    </source>
</evidence>
<dbReference type="GO" id="GO:0003924">
    <property type="term" value="F:GTPase activity"/>
    <property type="evidence" value="ECO:0007669"/>
    <property type="project" value="InterPro"/>
</dbReference>
<keyword evidence="5" id="KW-1185">Reference proteome</keyword>
<dbReference type="Pfam" id="PF00071">
    <property type="entry name" value="Ras"/>
    <property type="match status" value="1"/>
</dbReference>
<keyword evidence="2" id="KW-0547">Nucleotide-binding</keyword>
<dbReference type="InterPro" id="IPR001806">
    <property type="entry name" value="Small_GTPase"/>
</dbReference>
<dbReference type="InterPro" id="IPR050209">
    <property type="entry name" value="Rab_GTPases_membrane_traffic"/>
</dbReference>
<sequence length="212" mass="24372">MEEELLFRVIIVGDSGVGKSCLLLRFSENTFNEQHTVTIGVEFGTKLVKINNQQVKLQIWDTAGQESFRSITRSFYRRADGVLLVYDVNSKESFEGLSYWLGEIRQHATSDIVIFLVGNQVDLTESENSREVSQDDANAYKNFHNLCGFKETSALSGFNVNETFHEFTNILYERWNEKVDKDPMEVPSLDLKTKPLTNKKNCCYFCNIKKIL</sequence>
<dbReference type="SMART" id="SM00173">
    <property type="entry name" value="RAS"/>
    <property type="match status" value="1"/>
</dbReference>
<dbReference type="PROSITE" id="PS51419">
    <property type="entry name" value="RAB"/>
    <property type="match status" value="1"/>
</dbReference>
<dbReference type="PANTHER" id="PTHR47979">
    <property type="entry name" value="DRAB11-RELATED"/>
    <property type="match status" value="1"/>
</dbReference>
<dbReference type="SUPFAM" id="SSF52540">
    <property type="entry name" value="P-loop containing nucleoside triphosphate hydrolases"/>
    <property type="match status" value="1"/>
</dbReference>
<dbReference type="SMART" id="SM00174">
    <property type="entry name" value="RHO"/>
    <property type="match status" value="1"/>
</dbReference>
<evidence type="ECO:0000256" key="2">
    <source>
        <dbReference type="ARBA" id="ARBA00022741"/>
    </source>
</evidence>